<protein>
    <submittedName>
        <fullName evidence="1">Uncharacterized protein</fullName>
    </submittedName>
</protein>
<reference evidence="1" key="4">
    <citation type="submission" date="2025-09" db="UniProtKB">
        <authorList>
            <consortium name="Ensembl"/>
        </authorList>
    </citation>
    <scope>IDENTIFICATION</scope>
</reference>
<evidence type="ECO:0000313" key="2">
    <source>
        <dbReference type="Proteomes" id="UP000008144"/>
    </source>
</evidence>
<sequence>MTSESGSGHSDLNVIDLKEMNGQIYRCKGQNRPGRSIVVVQKLEAIPGGKEVYKRVMRRKMRDGEKVFQCSMFVTDNRIATIVTLNRADGRGRIVIGRANRGRMEYMDVLNKRDLRKVSGSTSFEISGDQYIVVAQSAARGRCFVYKRLRTQPGD</sequence>
<dbReference type="InParanoid" id="F6WJD9"/>
<dbReference type="Proteomes" id="UP000008144">
    <property type="component" value="Chromosome 7"/>
</dbReference>
<name>F6WJD9_CIOIN</name>
<reference evidence="1" key="2">
    <citation type="journal article" date="2008" name="Genome Biol.">
        <title>Improved genome assembly and evidence-based global gene model set for the chordate Ciona intestinalis: new insight into intron and operon populations.</title>
        <authorList>
            <person name="Satou Y."/>
            <person name="Mineta K."/>
            <person name="Ogasawara M."/>
            <person name="Sasakura Y."/>
            <person name="Shoguchi E."/>
            <person name="Ueno K."/>
            <person name="Yamada L."/>
            <person name="Matsumoto J."/>
            <person name="Wasserscheid J."/>
            <person name="Dewar K."/>
            <person name="Wiley G.B."/>
            <person name="Macmil S.L."/>
            <person name="Roe B.A."/>
            <person name="Zeller R.W."/>
            <person name="Hastings K.E."/>
            <person name="Lemaire P."/>
            <person name="Lindquist E."/>
            <person name="Endo T."/>
            <person name="Hotta K."/>
            <person name="Inaba K."/>
        </authorList>
    </citation>
    <scope>NUCLEOTIDE SEQUENCE [LARGE SCALE GENOMIC DNA]</scope>
    <source>
        <strain evidence="1">wild type</strain>
    </source>
</reference>
<evidence type="ECO:0000313" key="1">
    <source>
        <dbReference type="Ensembl" id="ENSCINP00000003666.3"/>
    </source>
</evidence>
<proteinExistence type="predicted"/>
<reference evidence="1" key="3">
    <citation type="submission" date="2025-08" db="UniProtKB">
        <authorList>
            <consortium name="Ensembl"/>
        </authorList>
    </citation>
    <scope>IDENTIFICATION</scope>
</reference>
<dbReference type="EMBL" id="EAAA01002494">
    <property type="status" value="NOT_ANNOTATED_CDS"/>
    <property type="molecule type" value="Genomic_DNA"/>
</dbReference>
<keyword evidence="2" id="KW-1185">Reference proteome</keyword>
<reference evidence="2" key="1">
    <citation type="journal article" date="2002" name="Science">
        <title>The draft genome of Ciona intestinalis: insights into chordate and vertebrate origins.</title>
        <authorList>
            <person name="Dehal P."/>
            <person name="Satou Y."/>
            <person name="Campbell R.K."/>
            <person name="Chapman J."/>
            <person name="Degnan B."/>
            <person name="De Tomaso A."/>
            <person name="Davidson B."/>
            <person name="Di Gregorio A."/>
            <person name="Gelpke M."/>
            <person name="Goodstein D.M."/>
            <person name="Harafuji N."/>
            <person name="Hastings K.E."/>
            <person name="Ho I."/>
            <person name="Hotta K."/>
            <person name="Huang W."/>
            <person name="Kawashima T."/>
            <person name="Lemaire P."/>
            <person name="Martinez D."/>
            <person name="Meinertzhagen I.A."/>
            <person name="Necula S."/>
            <person name="Nonaka M."/>
            <person name="Putnam N."/>
            <person name="Rash S."/>
            <person name="Saiga H."/>
            <person name="Satake M."/>
            <person name="Terry A."/>
            <person name="Yamada L."/>
            <person name="Wang H.G."/>
            <person name="Awazu S."/>
            <person name="Azumi K."/>
            <person name="Boore J."/>
            <person name="Branno M."/>
            <person name="Chin-Bow S."/>
            <person name="DeSantis R."/>
            <person name="Doyle S."/>
            <person name="Francino P."/>
            <person name="Keys D.N."/>
            <person name="Haga S."/>
            <person name="Hayashi H."/>
            <person name="Hino K."/>
            <person name="Imai K.S."/>
            <person name="Inaba K."/>
            <person name="Kano S."/>
            <person name="Kobayashi K."/>
            <person name="Kobayashi M."/>
            <person name="Lee B.I."/>
            <person name="Makabe K.W."/>
            <person name="Manohar C."/>
            <person name="Matassi G."/>
            <person name="Medina M."/>
            <person name="Mochizuki Y."/>
            <person name="Mount S."/>
            <person name="Morishita T."/>
            <person name="Miura S."/>
            <person name="Nakayama A."/>
            <person name="Nishizaka S."/>
            <person name="Nomoto H."/>
            <person name="Ohta F."/>
            <person name="Oishi K."/>
            <person name="Rigoutsos I."/>
            <person name="Sano M."/>
            <person name="Sasaki A."/>
            <person name="Sasakura Y."/>
            <person name="Shoguchi E."/>
            <person name="Shin-i T."/>
            <person name="Spagnuolo A."/>
            <person name="Stainier D."/>
            <person name="Suzuki M.M."/>
            <person name="Tassy O."/>
            <person name="Takatori N."/>
            <person name="Tokuoka M."/>
            <person name="Yagi K."/>
            <person name="Yoshizaki F."/>
            <person name="Wada S."/>
            <person name="Zhang C."/>
            <person name="Hyatt P.D."/>
            <person name="Larimer F."/>
            <person name="Detter C."/>
            <person name="Doggett N."/>
            <person name="Glavina T."/>
            <person name="Hawkins T."/>
            <person name="Richardson P."/>
            <person name="Lucas S."/>
            <person name="Kohara Y."/>
            <person name="Levine M."/>
            <person name="Satoh N."/>
            <person name="Rokhsar D.S."/>
        </authorList>
    </citation>
    <scope>NUCLEOTIDE SEQUENCE [LARGE SCALE GENOMIC DNA]</scope>
</reference>
<organism evidence="1 2">
    <name type="scientific">Ciona intestinalis</name>
    <name type="common">Transparent sea squirt</name>
    <name type="synonym">Ascidia intestinalis</name>
    <dbReference type="NCBI Taxonomy" id="7719"/>
    <lineage>
        <taxon>Eukaryota</taxon>
        <taxon>Metazoa</taxon>
        <taxon>Chordata</taxon>
        <taxon>Tunicata</taxon>
        <taxon>Ascidiacea</taxon>
        <taxon>Phlebobranchia</taxon>
        <taxon>Cionidae</taxon>
        <taxon>Ciona</taxon>
    </lineage>
</organism>
<dbReference type="Ensembl" id="ENSCINT00000003666.3">
    <property type="protein sequence ID" value="ENSCINP00000003666.3"/>
    <property type="gene ID" value="ENSCING00000001816.3"/>
</dbReference>
<dbReference type="HOGENOM" id="CLU_1694872_0_0_1"/>
<dbReference type="AlphaFoldDB" id="F6WJD9"/>
<accession>F6WJD9</accession>